<evidence type="ECO:0000256" key="2">
    <source>
        <dbReference type="SAM" id="Phobius"/>
    </source>
</evidence>
<keyword evidence="2" id="KW-0812">Transmembrane</keyword>
<keyword evidence="3" id="KW-0614">Plasmid</keyword>
<gene>
    <name evidence="3" type="ORF">B7017_p0056</name>
</gene>
<feature type="compositionally biased region" description="Basic and acidic residues" evidence="1">
    <location>
        <begin position="763"/>
        <end position="779"/>
    </location>
</feature>
<name>A0A0A0UWD8_BIFBR</name>
<sequence>MSTTTAIPKPSMPVRVAARRNMIAIVAILLVMIVAVLPSQAFANAWTDGGSSAPVCATSSGTQIDYTTCLPSGRWAKSVGSITSRIEPSDGIIGFITNVPALMGHTTRQMLPNMLMLVTQVCWSSALALSQFAASFSPMQAAGAQIDHAAAQLINDTMDGAIPAAIMVVAIVAWLLAAGFEVGSTKEASKRLLASVLCLAALITMGAGASKTAENATTPATGSPWWVVNTINGAVNKLTVGLNLDGLNDGDSNMMAYNNTATGQAANCQDYLYAMHKQYDEATSSRAEETSAVTKAVNRLWEETALRSWVTMQWGNPAQSGTTPAGVAKNAQQAYCHVMDMSTNTDPAVQQQLTNAATGLHISSDTARWLFSDQGWIDPQSSYVNTDEKTQNDRDKYVRLTRAGVFWETCTTQNGRVATRDGWTEIIKNMGDDGTGKIKNGSTTVRVGKDDIGDVANDNFYVAGASGSHGDDPKENVLNLCRVAFGTGTAKNGFKAFNHGSENDWRNGDSVANTNIADAANLGWRFDIPNLGASWNEANVSGAQNPETLAGSAKVTLDYLYGNADPDLLGAFGSVVGGLCNMVVWGLFSLILILTKLTLVMMGLFLIVAFLVRAFPIGEKPKSVLKNWVKYTCNLSMTGVLYSAMGTIATFICSLTLRFCSGLSSSFVYSAINGIGPVLALLVIAMFFSQVLKISNPFSIKAMMGIAAGGLISEGILTGFRQTGGLRNTLAMGRFPNGRGRHGSPMSSRNAGGHSGSYGPTEGETKLDSMTQSERKELDLDNGGENLYGRSVKDFDAIHQRGEGSLSDKLGRMGENTVRGSLAGTTARFGNRVDNAHAFLNGGLTHEERLNKYMQSHPGMDLTEAERHVSRRDLLSGAGHALGAGAMLAGAGARAAVGALRSRPLRDVAKRTAKVAATGLVAAAAWANPITAPAALALGAKLATDRDALHGAALGLGLAGRGLKTATHTVSDFAFEKLDDASHMVGDSHEQMEYRNRFAQQGGTEYEWVPADTTPIPNADGNNLPNTRKMPPVNVEPEFTLPDNAFVLNQDNPFNMQQTLDEMHDEDGNLTPEGQKAYAITEYGMLNAYKNQEHMTQEEAEAALEGDRITGKVSEGAAHYYIDNIKPKLPNQQQTPVAAKPQTPTAQPFNASQPETTANQPHRYTQKELDAMSPEERHVLSQSATRNREQYYGNMAAGAGEAARAQGQQQAYQTLGTTEREAAALKALNDAASGQKPGGQTHPNGQGSN</sequence>
<evidence type="ECO:0000313" key="3">
    <source>
        <dbReference type="EMBL" id="AIW55109.1"/>
    </source>
</evidence>
<evidence type="ECO:0000256" key="1">
    <source>
        <dbReference type="SAM" id="MobiDB-lite"/>
    </source>
</evidence>
<feature type="region of interest" description="Disordered" evidence="1">
    <location>
        <begin position="1228"/>
        <end position="1249"/>
    </location>
</feature>
<keyword evidence="2" id="KW-1133">Transmembrane helix</keyword>
<feature type="transmembrane region" description="Helical" evidence="2">
    <location>
        <begin position="667"/>
        <end position="688"/>
    </location>
</feature>
<dbReference type="EMBL" id="KM406416">
    <property type="protein sequence ID" value="AIW55109.1"/>
    <property type="molecule type" value="Genomic_DNA"/>
</dbReference>
<feature type="transmembrane region" description="Helical" evidence="2">
    <location>
        <begin position="597"/>
        <end position="615"/>
    </location>
</feature>
<protein>
    <submittedName>
        <fullName evidence="3">Uncharacterized protein</fullName>
    </submittedName>
</protein>
<geneLocation type="plasmid" evidence="3">
    <name>megaplasmid pMP7017</name>
</geneLocation>
<proteinExistence type="predicted"/>
<organism evidence="3">
    <name type="scientific">Bifidobacterium breve</name>
    <dbReference type="NCBI Taxonomy" id="1685"/>
    <lineage>
        <taxon>Bacteria</taxon>
        <taxon>Bacillati</taxon>
        <taxon>Actinomycetota</taxon>
        <taxon>Actinomycetes</taxon>
        <taxon>Bifidobacteriales</taxon>
        <taxon>Bifidobacteriaceae</taxon>
        <taxon>Bifidobacterium</taxon>
    </lineage>
</organism>
<feature type="transmembrane region" description="Helical" evidence="2">
    <location>
        <begin position="568"/>
        <end position="590"/>
    </location>
</feature>
<feature type="transmembrane region" description="Helical" evidence="2">
    <location>
        <begin position="192"/>
        <end position="209"/>
    </location>
</feature>
<feature type="transmembrane region" description="Helical" evidence="2">
    <location>
        <begin position="635"/>
        <end position="655"/>
    </location>
</feature>
<reference evidence="3" key="1">
    <citation type="journal article" date="2015" name="Appl. Environ. Microbiol.">
        <title>Discovery of a conjugative megaplasmid in Bifidobacterium breve.</title>
        <authorList>
            <person name="Bottacini F."/>
            <person name="O'Connell Motherway M."/>
            <person name="Casey E."/>
            <person name="McDonnell B."/>
            <person name="Mahony J."/>
            <person name="Ventura M."/>
            <person name="van Sinderen D."/>
        </authorList>
    </citation>
    <scope>NUCLEOTIDE SEQUENCE</scope>
    <source>
        <strain evidence="3">JCM 7017</strain>
        <plasmid evidence="3">megaplasmid pMP7017</plasmid>
    </source>
</reference>
<feature type="region of interest" description="Disordered" evidence="1">
    <location>
        <begin position="731"/>
        <end position="785"/>
    </location>
</feature>
<keyword evidence="2" id="KW-0472">Membrane</keyword>
<feature type="region of interest" description="Disordered" evidence="1">
    <location>
        <begin position="1132"/>
        <end position="1161"/>
    </location>
</feature>
<accession>A0A0A0UWD8</accession>
<dbReference type="AlphaFoldDB" id="A0A0A0UWD8"/>
<feature type="transmembrane region" description="Helical" evidence="2">
    <location>
        <begin position="161"/>
        <end position="180"/>
    </location>
</feature>